<protein>
    <submittedName>
        <fullName evidence="2">Predicted protein</fullName>
    </submittedName>
</protein>
<keyword evidence="3" id="KW-1185">Reference proteome</keyword>
<accession>D2W269</accession>
<evidence type="ECO:0000256" key="1">
    <source>
        <dbReference type="SAM" id="MobiDB-lite"/>
    </source>
</evidence>
<organism evidence="3">
    <name type="scientific">Naegleria gruberi</name>
    <name type="common">Amoeba</name>
    <dbReference type="NCBI Taxonomy" id="5762"/>
    <lineage>
        <taxon>Eukaryota</taxon>
        <taxon>Discoba</taxon>
        <taxon>Heterolobosea</taxon>
        <taxon>Tetramitia</taxon>
        <taxon>Eutetramitia</taxon>
        <taxon>Vahlkampfiidae</taxon>
        <taxon>Naegleria</taxon>
    </lineage>
</organism>
<dbReference type="VEuPathDB" id="AmoebaDB:NAEGRDRAFT_75480"/>
<feature type="compositionally biased region" description="Basic and acidic residues" evidence="1">
    <location>
        <begin position="1"/>
        <end position="19"/>
    </location>
</feature>
<dbReference type="KEGG" id="ngr:NAEGRDRAFT_75480"/>
<dbReference type="EMBL" id="GG738925">
    <property type="protein sequence ID" value="EFC36813.1"/>
    <property type="molecule type" value="Genomic_DNA"/>
</dbReference>
<dbReference type="Proteomes" id="UP000006671">
    <property type="component" value="Unassembled WGS sequence"/>
</dbReference>
<reference evidence="2 3" key="1">
    <citation type="journal article" date="2010" name="Cell">
        <title>The genome of Naegleria gruberi illuminates early eukaryotic versatility.</title>
        <authorList>
            <person name="Fritz-Laylin L.K."/>
            <person name="Prochnik S.E."/>
            <person name="Ginger M.L."/>
            <person name="Dacks J.B."/>
            <person name="Carpenter M.L."/>
            <person name="Field M.C."/>
            <person name="Kuo A."/>
            <person name="Paredez A."/>
            <person name="Chapman J."/>
            <person name="Pham J."/>
            <person name="Shu S."/>
            <person name="Neupane R."/>
            <person name="Cipriano M."/>
            <person name="Mancuso J."/>
            <person name="Tu H."/>
            <person name="Salamov A."/>
            <person name="Lindquist E."/>
            <person name="Shapiro H."/>
            <person name="Lucas S."/>
            <person name="Grigoriev I.V."/>
            <person name="Cande W.Z."/>
            <person name="Fulton C."/>
            <person name="Rokhsar D.S."/>
            <person name="Dawson S.C."/>
        </authorList>
    </citation>
    <scope>NUCLEOTIDE SEQUENCE [LARGE SCALE GENOMIC DNA]</scope>
    <source>
        <strain evidence="2 3">NEG-M</strain>
    </source>
</reference>
<dbReference type="InParanoid" id="D2W269"/>
<proteinExistence type="predicted"/>
<dbReference type="GeneID" id="8862911"/>
<dbReference type="AlphaFoldDB" id="D2W269"/>
<feature type="region of interest" description="Disordered" evidence="1">
    <location>
        <begin position="1"/>
        <end position="25"/>
    </location>
</feature>
<sequence length="393" mass="45883">MSKHQNYEHHKEKQHENHSRSSSSAKSSSLLEILQSFGIIVKTKVYFHDRRRIANLEERLLELKHKINPKLEGANDDLELENQTRNGNILISSNPLEYFTNIKRSKIVIRFKCDFDHKSIVKDVKTNVDFNVASENKRNLMFNSYTNQERKNTNVMHIEFDLKFDSIVDVVKYLNIAECKNVNLMLENEILSRLVEILDVDNEKKQLYIKLKTFDTNSTTNLCNYFLMGKIDGSNSCFMLDLTRHFTSNLKTIDSIYRHFTPNLLKNRIYDKHNTNTFHDCKDVGIYRVLIGCFFYGITDSSAGWYIKRTQIHPYNILKARVSPEIMNTGESFSIIVEKTCHHSQTPFSSNLAYSTNVSGIVDVGFYKFELKSICGYHFGDLDFKREVYHFSL</sequence>
<name>D2W269_NAEGR</name>
<dbReference type="RefSeq" id="XP_002669557.1">
    <property type="nucleotide sequence ID" value="XM_002669511.1"/>
</dbReference>
<evidence type="ECO:0000313" key="3">
    <source>
        <dbReference type="Proteomes" id="UP000006671"/>
    </source>
</evidence>
<gene>
    <name evidence="2" type="ORF">NAEGRDRAFT_75480</name>
</gene>
<evidence type="ECO:0000313" key="2">
    <source>
        <dbReference type="EMBL" id="EFC36813.1"/>
    </source>
</evidence>